<dbReference type="Pfam" id="PF03992">
    <property type="entry name" value="ABM"/>
    <property type="match status" value="1"/>
</dbReference>
<dbReference type="InterPro" id="IPR007138">
    <property type="entry name" value="ABM_dom"/>
</dbReference>
<protein>
    <recommendedName>
        <fullName evidence="1">ABM domain-containing protein</fullName>
    </recommendedName>
</protein>
<proteinExistence type="predicted"/>
<dbReference type="AlphaFoldDB" id="Q47RL9"/>
<accession>Q47RL9</accession>
<dbReference type="HOGENOM" id="CLU_127577_1_1_11"/>
<gene>
    <name evidence="2" type="ordered locus">Tfu_0860</name>
</gene>
<name>Q47RL9_THEFY</name>
<organism evidence="2">
    <name type="scientific">Thermobifida fusca (strain YX)</name>
    <dbReference type="NCBI Taxonomy" id="269800"/>
    <lineage>
        <taxon>Bacteria</taxon>
        <taxon>Bacillati</taxon>
        <taxon>Actinomycetota</taxon>
        <taxon>Actinomycetes</taxon>
        <taxon>Streptosporangiales</taxon>
        <taxon>Nocardiopsidaceae</taxon>
        <taxon>Thermobifida</taxon>
    </lineage>
</organism>
<dbReference type="KEGG" id="tfu:Tfu_0860"/>
<dbReference type="InterPro" id="IPR011008">
    <property type="entry name" value="Dimeric_a/b-barrel"/>
</dbReference>
<dbReference type="STRING" id="269800.Tfu_0860"/>
<sequence>MGRATSAAAGSAPHHPLWHHGVVIVITRHTVATEDSEEFVAHAKAALDVLSQRPGYRRGSLARAVDDPTLWTVVTEWDGPGYYRRALSHYDVKVTAVPLLSTAHDEPSAFETLARQAPAAED</sequence>
<dbReference type="eggNOG" id="COG2329">
    <property type="taxonomic scope" value="Bacteria"/>
</dbReference>
<evidence type="ECO:0000259" key="1">
    <source>
        <dbReference type="Pfam" id="PF03992"/>
    </source>
</evidence>
<feature type="domain" description="ABM" evidence="1">
    <location>
        <begin position="23"/>
        <end position="78"/>
    </location>
</feature>
<reference evidence="2" key="1">
    <citation type="submission" date="2005-07" db="EMBL/GenBank/DDBJ databases">
        <title>Complete sequence of Thermobifida fusca YX.</title>
        <authorList>
            <consortium name="US DOE Joint Genome Institute"/>
            <person name="Copeland A."/>
            <person name="Lucas S."/>
            <person name="Lapidus A."/>
            <person name="Barry K."/>
            <person name="Detter J.C."/>
            <person name="Glavina T."/>
            <person name="Hammon N."/>
            <person name="Israni S."/>
            <person name="Pitluck S."/>
            <person name="Di Bartolo G."/>
            <person name="Chain P."/>
            <person name="Schmutz J."/>
            <person name="Larimer F."/>
            <person name="Land M."/>
            <person name="Lykidis A."/>
            <person name="Richardson P."/>
        </authorList>
    </citation>
    <scope>NUCLEOTIDE SEQUENCE</scope>
    <source>
        <strain evidence="2">YX</strain>
    </source>
</reference>
<dbReference type="Gene3D" id="3.30.70.100">
    <property type="match status" value="1"/>
</dbReference>
<dbReference type="SUPFAM" id="SSF54909">
    <property type="entry name" value="Dimeric alpha+beta barrel"/>
    <property type="match status" value="1"/>
</dbReference>
<dbReference type="EMBL" id="CP000088">
    <property type="protein sequence ID" value="AAZ54898.1"/>
    <property type="molecule type" value="Genomic_DNA"/>
</dbReference>
<evidence type="ECO:0000313" key="2">
    <source>
        <dbReference type="EMBL" id="AAZ54898.1"/>
    </source>
</evidence>